<dbReference type="Proteomes" id="UP001154078">
    <property type="component" value="Chromosome 9"/>
</dbReference>
<dbReference type="Gene3D" id="3.40.30.10">
    <property type="entry name" value="Glutaredoxin"/>
    <property type="match status" value="1"/>
</dbReference>
<dbReference type="GO" id="GO:0005829">
    <property type="term" value="C:cytosol"/>
    <property type="evidence" value="ECO:0007669"/>
    <property type="project" value="TreeGrafter"/>
</dbReference>
<feature type="domain" description="Thioredoxin" evidence="11">
    <location>
        <begin position="4"/>
        <end position="162"/>
    </location>
</feature>
<sequence length="199" mass="22123">MPVPLLNQLAPGFKGPAVINDSFENISITDYRGQYLILIFYPMDFTFVCPTEIIAFSERADQFKSIKTSIVGISTDSEFTHLAWTNTPRQQGGVDKLNFPLLSDKSMKISRDYGVLDEDTGVAYRGLFIIDPKGMLRQVTINDLSVGRSVDEALRLVQAIQFTDEHGDVCPVNWVPGKSAITPTVIGSQKFLNPEKFSV</sequence>
<dbReference type="GO" id="GO:0045454">
    <property type="term" value="P:cell redox homeostasis"/>
    <property type="evidence" value="ECO:0007669"/>
    <property type="project" value="TreeGrafter"/>
</dbReference>
<dbReference type="PROSITE" id="PS51352">
    <property type="entry name" value="THIOREDOXIN_2"/>
    <property type="match status" value="1"/>
</dbReference>
<comment type="function">
    <text evidence="9">Thiol-specific peroxidase that catalyzes the reduction of hydrogen peroxide and organic hydroperoxides to water and alcohols, respectively.</text>
</comment>
<evidence type="ECO:0000256" key="6">
    <source>
        <dbReference type="ARBA" id="ARBA00023157"/>
    </source>
</evidence>
<keyword evidence="6" id="KW-1015">Disulfide bond</keyword>
<dbReference type="InterPro" id="IPR013766">
    <property type="entry name" value="Thioredoxin_domain"/>
</dbReference>
<name>A0A9P0BJD2_BRAAE</name>
<dbReference type="Pfam" id="PF00578">
    <property type="entry name" value="AhpC-TSA"/>
    <property type="match status" value="1"/>
</dbReference>
<evidence type="ECO:0000256" key="2">
    <source>
        <dbReference type="ARBA" id="ARBA00013017"/>
    </source>
</evidence>
<keyword evidence="4 9" id="KW-0049">Antioxidant</keyword>
<evidence type="ECO:0000259" key="11">
    <source>
        <dbReference type="PROSITE" id="PS51352"/>
    </source>
</evidence>
<dbReference type="InterPro" id="IPR036249">
    <property type="entry name" value="Thioredoxin-like_sf"/>
</dbReference>
<comment type="similarity">
    <text evidence="1">Belongs to the peroxiredoxin family. AhpC/Prx1 subfamily.</text>
</comment>
<dbReference type="GO" id="GO:0008340">
    <property type="term" value="P:determination of adult lifespan"/>
    <property type="evidence" value="ECO:0007669"/>
    <property type="project" value="UniProtKB-ARBA"/>
</dbReference>
<organism evidence="12 13">
    <name type="scientific">Brassicogethes aeneus</name>
    <name type="common">Rape pollen beetle</name>
    <name type="synonym">Meligethes aeneus</name>
    <dbReference type="NCBI Taxonomy" id="1431903"/>
    <lineage>
        <taxon>Eukaryota</taxon>
        <taxon>Metazoa</taxon>
        <taxon>Ecdysozoa</taxon>
        <taxon>Arthropoda</taxon>
        <taxon>Hexapoda</taxon>
        <taxon>Insecta</taxon>
        <taxon>Pterygota</taxon>
        <taxon>Neoptera</taxon>
        <taxon>Endopterygota</taxon>
        <taxon>Coleoptera</taxon>
        <taxon>Polyphaga</taxon>
        <taxon>Cucujiformia</taxon>
        <taxon>Nitidulidae</taxon>
        <taxon>Meligethinae</taxon>
        <taxon>Brassicogethes</taxon>
    </lineage>
</organism>
<dbReference type="InterPro" id="IPR050217">
    <property type="entry name" value="Peroxiredoxin"/>
</dbReference>
<evidence type="ECO:0000256" key="4">
    <source>
        <dbReference type="ARBA" id="ARBA00022862"/>
    </source>
</evidence>
<dbReference type="EC" id="1.11.1.24" evidence="2"/>
<evidence type="ECO:0000256" key="7">
    <source>
        <dbReference type="ARBA" id="ARBA00023284"/>
    </source>
</evidence>
<dbReference type="GO" id="GO:0019430">
    <property type="term" value="P:removal of superoxide radicals"/>
    <property type="evidence" value="ECO:0007669"/>
    <property type="project" value="TreeGrafter"/>
</dbReference>
<accession>A0A9P0BJD2</accession>
<dbReference type="InterPro" id="IPR000866">
    <property type="entry name" value="AhpC/TSA"/>
</dbReference>
<dbReference type="GO" id="GO:0042744">
    <property type="term" value="P:hydrogen peroxide catabolic process"/>
    <property type="evidence" value="ECO:0007669"/>
    <property type="project" value="TreeGrafter"/>
</dbReference>
<dbReference type="FunFam" id="3.40.30.10:FF:000003">
    <property type="entry name" value="Peroxiredoxin 1"/>
    <property type="match status" value="1"/>
</dbReference>
<dbReference type="EMBL" id="OV121140">
    <property type="protein sequence ID" value="CAH0564354.1"/>
    <property type="molecule type" value="Genomic_DNA"/>
</dbReference>
<evidence type="ECO:0000256" key="10">
    <source>
        <dbReference type="PIRSR" id="PIRSR000239-1"/>
    </source>
</evidence>
<gene>
    <name evidence="12" type="ORF">MELIAE_LOCUS12934</name>
</gene>
<dbReference type="PANTHER" id="PTHR10681">
    <property type="entry name" value="THIOREDOXIN PEROXIDASE"/>
    <property type="match status" value="1"/>
</dbReference>
<evidence type="ECO:0000313" key="12">
    <source>
        <dbReference type="EMBL" id="CAH0564354.1"/>
    </source>
</evidence>
<keyword evidence="13" id="KW-1185">Reference proteome</keyword>
<keyword evidence="7 9" id="KW-0676">Redox-active center</keyword>
<protein>
    <recommendedName>
        <fullName evidence="2">thioredoxin-dependent peroxiredoxin</fullName>
        <ecNumber evidence="2">1.11.1.24</ecNumber>
    </recommendedName>
</protein>
<reference evidence="12" key="1">
    <citation type="submission" date="2021-12" db="EMBL/GenBank/DDBJ databases">
        <authorList>
            <person name="King R."/>
        </authorList>
    </citation>
    <scope>NUCLEOTIDE SEQUENCE</scope>
</reference>
<comment type="catalytic activity">
    <reaction evidence="8">
        <text>a hydroperoxide + [thioredoxin]-dithiol = an alcohol + [thioredoxin]-disulfide + H2O</text>
        <dbReference type="Rhea" id="RHEA:62620"/>
        <dbReference type="Rhea" id="RHEA-COMP:10698"/>
        <dbReference type="Rhea" id="RHEA-COMP:10700"/>
        <dbReference type="ChEBI" id="CHEBI:15377"/>
        <dbReference type="ChEBI" id="CHEBI:29950"/>
        <dbReference type="ChEBI" id="CHEBI:30879"/>
        <dbReference type="ChEBI" id="CHEBI:35924"/>
        <dbReference type="ChEBI" id="CHEBI:50058"/>
        <dbReference type="EC" id="1.11.1.24"/>
    </reaction>
</comment>
<dbReference type="InterPro" id="IPR024706">
    <property type="entry name" value="Peroxiredoxin_AhpC-typ"/>
</dbReference>
<evidence type="ECO:0000256" key="5">
    <source>
        <dbReference type="ARBA" id="ARBA00023002"/>
    </source>
</evidence>
<keyword evidence="3 9" id="KW-0575">Peroxidase</keyword>
<keyword evidence="5 9" id="KW-0560">Oxidoreductase</keyword>
<evidence type="ECO:0000256" key="9">
    <source>
        <dbReference type="PIRNR" id="PIRNR000239"/>
    </source>
</evidence>
<evidence type="ECO:0000256" key="8">
    <source>
        <dbReference type="ARBA" id="ARBA00049091"/>
    </source>
</evidence>
<dbReference type="CDD" id="cd03015">
    <property type="entry name" value="PRX_Typ2cys"/>
    <property type="match status" value="1"/>
</dbReference>
<proteinExistence type="inferred from homology"/>
<dbReference type="Pfam" id="PF10417">
    <property type="entry name" value="1-cysPrx_C"/>
    <property type="match status" value="1"/>
</dbReference>
<dbReference type="OrthoDB" id="185659at2759"/>
<evidence type="ECO:0000256" key="1">
    <source>
        <dbReference type="ARBA" id="ARBA00009796"/>
    </source>
</evidence>
<dbReference type="PANTHER" id="PTHR10681:SF163">
    <property type="entry name" value="AT16346P-RELATED"/>
    <property type="match status" value="1"/>
</dbReference>
<dbReference type="InterPro" id="IPR019479">
    <property type="entry name" value="Peroxiredoxin_C"/>
</dbReference>
<dbReference type="PIRSF" id="PIRSF000239">
    <property type="entry name" value="AHPC"/>
    <property type="match status" value="1"/>
</dbReference>
<feature type="active site" description="Cysteine sulfenic acid (-SOH) intermediate; for peroxidase activity" evidence="10">
    <location>
        <position position="49"/>
    </location>
</feature>
<dbReference type="AlphaFoldDB" id="A0A9P0BJD2"/>
<dbReference type="SUPFAM" id="SSF52833">
    <property type="entry name" value="Thioredoxin-like"/>
    <property type="match status" value="1"/>
</dbReference>
<dbReference type="GO" id="GO:0008379">
    <property type="term" value="F:thioredoxin peroxidase activity"/>
    <property type="evidence" value="ECO:0007669"/>
    <property type="project" value="TreeGrafter"/>
</dbReference>
<evidence type="ECO:0000256" key="3">
    <source>
        <dbReference type="ARBA" id="ARBA00022559"/>
    </source>
</evidence>
<evidence type="ECO:0000313" key="13">
    <source>
        <dbReference type="Proteomes" id="UP001154078"/>
    </source>
</evidence>